<evidence type="ECO:0000256" key="4">
    <source>
        <dbReference type="PROSITE-ProRule" id="PRU00094"/>
    </source>
</evidence>
<dbReference type="InterPro" id="IPR051140">
    <property type="entry name" value="GATA_TF"/>
</dbReference>
<proteinExistence type="predicted"/>
<reference evidence="7 8" key="1">
    <citation type="submission" date="2019-09" db="EMBL/GenBank/DDBJ databases">
        <authorList>
            <consortium name="DOE Joint Genome Institute"/>
            <person name="Mondo S.J."/>
            <person name="Navarro-Mendoza M.I."/>
            <person name="Perez-Arques C."/>
            <person name="Panchal S."/>
            <person name="Nicolas F.E."/>
            <person name="Ganguly P."/>
            <person name="Pangilinan J."/>
            <person name="Grigoriev I."/>
            <person name="Heitman J."/>
            <person name="Sanya K."/>
            <person name="Garre V."/>
        </authorList>
    </citation>
    <scope>NUCLEOTIDE SEQUENCE [LARGE SCALE GENOMIC DNA]</scope>
    <source>
        <strain evidence="7 8">MU402</strain>
    </source>
</reference>
<dbReference type="InterPro" id="IPR013088">
    <property type="entry name" value="Znf_NHR/GATA"/>
</dbReference>
<dbReference type="GO" id="GO:0043565">
    <property type="term" value="F:sequence-specific DNA binding"/>
    <property type="evidence" value="ECO:0007669"/>
    <property type="project" value="InterPro"/>
</dbReference>
<dbReference type="InterPro" id="IPR000679">
    <property type="entry name" value="Znf_GATA"/>
</dbReference>
<dbReference type="PROSITE" id="PS50114">
    <property type="entry name" value="GATA_ZN_FINGER_2"/>
    <property type="match status" value="1"/>
</dbReference>
<feature type="region of interest" description="Disordered" evidence="5">
    <location>
        <begin position="245"/>
        <end position="336"/>
    </location>
</feature>
<name>A0A8H4BEY5_MUCCL</name>
<evidence type="ECO:0000256" key="2">
    <source>
        <dbReference type="ARBA" id="ARBA00022771"/>
    </source>
</evidence>
<sequence length="487" mass="53263">MSTTTTSTVDRSVANTKMARHYFANMFEFHHYHKFYYHSYGVLDTAIISLGSRFSVEARFYEVWFGSRETPRRDWRYERTIFCIERKDITQSGFNKKIEHFVLPAEAMVDMSSDISQKRESVVSFHFDRKTVEFPDNELCKELKVYNFEKPSIGYSRGYDGVVSYVASLRISENTGGLSGIQNALRRMNDNFQYSNRCMMGVRSMHRSTTQNQENTAPQMVEPVAAIEPPNPAYSNKIKPFLPAKSVEPKAPSSAKPAAPKASSSAKPANPKASSSAKSAKPKVSSTAKPAEPKASLPAKSSNPKASSTAKSANPKVPSPAKSSPESTNSTNSDKECSYCARKTTPMWRRGPAGPGTLCNACGINWSHGKILCDGNSTMEAVASTSTAATTENEDSLNDTKSNNTGAKRKHTKSAETSQPTKKQKKKVVAGESMVIGLTQDEGSFGSLHSLGLNTVFADEEGLDSLGLDAAEVATTLTLINKSRFIQ</sequence>
<dbReference type="GO" id="GO:0006355">
    <property type="term" value="P:regulation of DNA-templated transcription"/>
    <property type="evidence" value="ECO:0007669"/>
    <property type="project" value="InterPro"/>
</dbReference>
<evidence type="ECO:0000256" key="5">
    <source>
        <dbReference type="SAM" id="MobiDB-lite"/>
    </source>
</evidence>
<dbReference type="AlphaFoldDB" id="A0A8H4BEY5"/>
<dbReference type="GO" id="GO:0008270">
    <property type="term" value="F:zinc ion binding"/>
    <property type="evidence" value="ECO:0007669"/>
    <property type="project" value="UniProtKB-KW"/>
</dbReference>
<gene>
    <name evidence="7" type="ORF">FB192DRAFT_1460550</name>
</gene>
<evidence type="ECO:0000256" key="1">
    <source>
        <dbReference type="ARBA" id="ARBA00022723"/>
    </source>
</evidence>
<protein>
    <recommendedName>
        <fullName evidence="6">GATA-type domain-containing protein</fullName>
    </recommendedName>
</protein>
<feature type="region of interest" description="Disordered" evidence="5">
    <location>
        <begin position="384"/>
        <end position="428"/>
    </location>
</feature>
<feature type="compositionally biased region" description="Low complexity" evidence="5">
    <location>
        <begin position="245"/>
        <end position="290"/>
    </location>
</feature>
<keyword evidence="1" id="KW-0479">Metal-binding</keyword>
<keyword evidence="3" id="KW-0862">Zinc</keyword>
<dbReference type="Gene3D" id="3.30.50.10">
    <property type="entry name" value="Erythroid Transcription Factor GATA-1, subunit A"/>
    <property type="match status" value="1"/>
</dbReference>
<feature type="domain" description="GATA-type" evidence="6">
    <location>
        <begin position="331"/>
        <end position="364"/>
    </location>
</feature>
<feature type="compositionally biased region" description="Polar residues" evidence="5">
    <location>
        <begin position="321"/>
        <end position="332"/>
    </location>
</feature>
<dbReference type="CDD" id="cd00202">
    <property type="entry name" value="ZnF_GATA"/>
    <property type="match status" value="1"/>
</dbReference>
<evidence type="ECO:0000259" key="6">
    <source>
        <dbReference type="PROSITE" id="PS50114"/>
    </source>
</evidence>
<evidence type="ECO:0000313" key="8">
    <source>
        <dbReference type="Proteomes" id="UP000469890"/>
    </source>
</evidence>
<dbReference type="EMBL" id="JAAECE010000006">
    <property type="protein sequence ID" value="KAF1800167.1"/>
    <property type="molecule type" value="Genomic_DNA"/>
</dbReference>
<comment type="caution">
    <text evidence="7">The sequence shown here is derived from an EMBL/GenBank/DDBJ whole genome shotgun (WGS) entry which is preliminary data.</text>
</comment>
<dbReference type="PANTHER" id="PTHR45658">
    <property type="entry name" value="GATA TRANSCRIPTION FACTOR"/>
    <property type="match status" value="1"/>
</dbReference>
<keyword evidence="2 4" id="KW-0863">Zinc-finger</keyword>
<dbReference type="Pfam" id="PF00320">
    <property type="entry name" value="GATA"/>
    <property type="match status" value="1"/>
</dbReference>
<dbReference type="SMART" id="SM00401">
    <property type="entry name" value="ZnF_GATA"/>
    <property type="match status" value="1"/>
</dbReference>
<evidence type="ECO:0000256" key="3">
    <source>
        <dbReference type="ARBA" id="ARBA00022833"/>
    </source>
</evidence>
<dbReference type="PANTHER" id="PTHR45658:SF18">
    <property type="entry name" value="PROTEIN GAT2"/>
    <property type="match status" value="1"/>
</dbReference>
<dbReference type="Proteomes" id="UP000469890">
    <property type="component" value="Unassembled WGS sequence"/>
</dbReference>
<organism evidence="7 8">
    <name type="scientific">Mucor circinelloides f. lusitanicus</name>
    <name type="common">Mucor racemosus var. lusitanicus</name>
    <dbReference type="NCBI Taxonomy" id="29924"/>
    <lineage>
        <taxon>Eukaryota</taxon>
        <taxon>Fungi</taxon>
        <taxon>Fungi incertae sedis</taxon>
        <taxon>Mucoromycota</taxon>
        <taxon>Mucoromycotina</taxon>
        <taxon>Mucoromycetes</taxon>
        <taxon>Mucorales</taxon>
        <taxon>Mucorineae</taxon>
        <taxon>Mucoraceae</taxon>
        <taxon>Mucor</taxon>
    </lineage>
</organism>
<evidence type="ECO:0000313" key="7">
    <source>
        <dbReference type="EMBL" id="KAF1800167.1"/>
    </source>
</evidence>
<accession>A0A8H4BEY5</accession>
<feature type="compositionally biased region" description="Polar residues" evidence="5">
    <location>
        <begin position="299"/>
        <end position="312"/>
    </location>
</feature>
<dbReference type="SUPFAM" id="SSF57716">
    <property type="entry name" value="Glucocorticoid receptor-like (DNA-binding domain)"/>
    <property type="match status" value="1"/>
</dbReference>